<organism evidence="1 2">
    <name type="scientific">Vigna mungo</name>
    <name type="common">Black gram</name>
    <name type="synonym">Phaseolus mungo</name>
    <dbReference type="NCBI Taxonomy" id="3915"/>
    <lineage>
        <taxon>Eukaryota</taxon>
        <taxon>Viridiplantae</taxon>
        <taxon>Streptophyta</taxon>
        <taxon>Embryophyta</taxon>
        <taxon>Tracheophyta</taxon>
        <taxon>Spermatophyta</taxon>
        <taxon>Magnoliopsida</taxon>
        <taxon>eudicotyledons</taxon>
        <taxon>Gunneridae</taxon>
        <taxon>Pentapetalae</taxon>
        <taxon>rosids</taxon>
        <taxon>fabids</taxon>
        <taxon>Fabales</taxon>
        <taxon>Fabaceae</taxon>
        <taxon>Papilionoideae</taxon>
        <taxon>50 kb inversion clade</taxon>
        <taxon>NPAAA clade</taxon>
        <taxon>indigoferoid/millettioid clade</taxon>
        <taxon>Phaseoleae</taxon>
        <taxon>Vigna</taxon>
    </lineage>
</organism>
<protein>
    <submittedName>
        <fullName evidence="1">Uncharacterized protein</fullName>
    </submittedName>
</protein>
<accession>A0AAQ3P1R0</accession>
<gene>
    <name evidence="1" type="ORF">V8G54_006184</name>
</gene>
<dbReference type="EMBL" id="CP144699">
    <property type="protein sequence ID" value="WVZ18862.1"/>
    <property type="molecule type" value="Genomic_DNA"/>
</dbReference>
<proteinExistence type="predicted"/>
<name>A0AAQ3P1R0_VIGMU</name>
<keyword evidence="2" id="KW-1185">Reference proteome</keyword>
<evidence type="ECO:0000313" key="2">
    <source>
        <dbReference type="Proteomes" id="UP001374535"/>
    </source>
</evidence>
<sequence>MEPNTTLLELNTRPSNPASSFRSPFSTHLHVEYGNNHLRGITTHHSPFVVIIKVLHACLQHANKTHTFTTAITNLMNLMNLWSSMHLAHNTRHFSSTNNNQQMRKEK</sequence>
<dbReference type="AlphaFoldDB" id="A0AAQ3P1R0"/>
<evidence type="ECO:0000313" key="1">
    <source>
        <dbReference type="EMBL" id="WVZ18862.1"/>
    </source>
</evidence>
<dbReference type="Proteomes" id="UP001374535">
    <property type="component" value="Chromosome 2"/>
</dbReference>
<reference evidence="1 2" key="1">
    <citation type="journal article" date="2023" name="Life. Sci Alliance">
        <title>Evolutionary insights into 3D genome organization and epigenetic landscape of Vigna mungo.</title>
        <authorList>
            <person name="Junaid A."/>
            <person name="Singh B."/>
            <person name="Bhatia S."/>
        </authorList>
    </citation>
    <scope>NUCLEOTIDE SEQUENCE [LARGE SCALE GENOMIC DNA]</scope>
    <source>
        <strain evidence="1">Urdbean</strain>
    </source>
</reference>